<evidence type="ECO:0000256" key="2">
    <source>
        <dbReference type="ARBA" id="ARBA00022741"/>
    </source>
</evidence>
<dbReference type="AlphaFoldDB" id="A0A127BAE5"/>
<dbReference type="SMART" id="SM00382">
    <property type="entry name" value="AAA"/>
    <property type="match status" value="1"/>
</dbReference>
<keyword evidence="3" id="KW-0067">ATP-binding</keyword>
<dbReference type="InterPro" id="IPR003439">
    <property type="entry name" value="ABC_transporter-like_ATP-bd"/>
</dbReference>
<dbReference type="STRING" id="1609559.TQ32_07235"/>
<evidence type="ECO:0000256" key="1">
    <source>
        <dbReference type="ARBA" id="ARBA00022448"/>
    </source>
</evidence>
<dbReference type="OrthoDB" id="85528at2157"/>
<proteinExistence type="predicted"/>
<keyword evidence="1" id="KW-0813">Transport</keyword>
<dbReference type="Proteomes" id="UP000070587">
    <property type="component" value="Chromosome"/>
</dbReference>
<keyword evidence="2" id="KW-0547">Nucleotide-binding</keyword>
<evidence type="ECO:0000313" key="5">
    <source>
        <dbReference type="EMBL" id="AMM54293.1"/>
    </source>
</evidence>
<evidence type="ECO:0000259" key="4">
    <source>
        <dbReference type="PROSITE" id="PS50893"/>
    </source>
</evidence>
<dbReference type="CDD" id="cd03230">
    <property type="entry name" value="ABC_DR_subfamily_A"/>
    <property type="match status" value="1"/>
</dbReference>
<accession>A0A127BAE5</accession>
<dbReference type="PATRIC" id="fig|1609559.3.peg.1519"/>
<reference evidence="6" key="1">
    <citation type="submission" date="2015-02" db="EMBL/GenBank/DDBJ databases">
        <title>Pyrococcus kukulkanii sp. nov., a novel hyperthermophilic archaeon isolated from a deep-sea hydrothermal vent at the Guaymas Basin.</title>
        <authorList>
            <person name="Oger P.M."/>
            <person name="Callac N."/>
            <person name="Jebbar M."/>
            <person name="Godfroy A."/>
        </authorList>
    </citation>
    <scope>NUCLEOTIDE SEQUENCE [LARGE SCALE GENOMIC DNA]</scope>
    <source>
        <strain evidence="6">NCB100</strain>
    </source>
</reference>
<dbReference type="PANTHER" id="PTHR42939:SF1">
    <property type="entry name" value="ABC TRANSPORTER ATP-BINDING PROTEIN ALBC-RELATED"/>
    <property type="match status" value="1"/>
</dbReference>
<dbReference type="GO" id="GO:0005524">
    <property type="term" value="F:ATP binding"/>
    <property type="evidence" value="ECO:0007669"/>
    <property type="project" value="UniProtKB-KW"/>
</dbReference>
<dbReference type="InterPro" id="IPR003593">
    <property type="entry name" value="AAA+_ATPase"/>
</dbReference>
<dbReference type="PANTHER" id="PTHR42939">
    <property type="entry name" value="ABC TRANSPORTER ATP-BINDING PROTEIN ALBC-RELATED"/>
    <property type="match status" value="1"/>
</dbReference>
<dbReference type="KEGG" id="pyc:TQ32_07235"/>
<name>A0A127BAE5_9EURY</name>
<dbReference type="Gene3D" id="3.40.50.300">
    <property type="entry name" value="P-loop containing nucleotide triphosphate hydrolases"/>
    <property type="match status" value="1"/>
</dbReference>
<dbReference type="InterPro" id="IPR051782">
    <property type="entry name" value="ABC_Transporter_VariousFunc"/>
</dbReference>
<dbReference type="EMBL" id="CP010835">
    <property type="protein sequence ID" value="AMM54293.1"/>
    <property type="molecule type" value="Genomic_DNA"/>
</dbReference>
<dbReference type="GO" id="GO:0016887">
    <property type="term" value="F:ATP hydrolysis activity"/>
    <property type="evidence" value="ECO:0007669"/>
    <property type="project" value="InterPro"/>
</dbReference>
<sequence>MLLECSNLSKSYGKIKALDNVSFTLEKGISYILGPNGSGKTTFIKIVSNIIPPDSGEIKILKKHYLNLKPNDISFSYEKTVFPSSIRIIDYLRTIGEFRGNDNTDEILSLFDLESVKTKKFGELSQGYKRRFLVASAFVGFPKVVFLDEPFSNVDIIAKKKMMETFLELKKKINIIIVSHVFINIDKVNSIVVLHNGKVIRNLMKNELKNISGFRAVFEDGTVIINNVGEINRLVSQGKRIVSIEPLSLEKWLAEQF</sequence>
<evidence type="ECO:0000313" key="6">
    <source>
        <dbReference type="Proteomes" id="UP000070587"/>
    </source>
</evidence>
<feature type="domain" description="ABC transporter" evidence="4">
    <location>
        <begin position="3"/>
        <end position="221"/>
    </location>
</feature>
<dbReference type="SUPFAM" id="SSF52540">
    <property type="entry name" value="P-loop containing nucleoside triphosphate hydrolases"/>
    <property type="match status" value="1"/>
</dbReference>
<dbReference type="Pfam" id="PF00005">
    <property type="entry name" value="ABC_tran"/>
    <property type="match status" value="1"/>
</dbReference>
<dbReference type="InterPro" id="IPR027417">
    <property type="entry name" value="P-loop_NTPase"/>
</dbReference>
<dbReference type="RefSeq" id="WP_068322899.1">
    <property type="nucleotide sequence ID" value="NZ_CP122538.1"/>
</dbReference>
<gene>
    <name evidence="5" type="ORF">TQ32_07235</name>
</gene>
<organism evidence="5 6">
    <name type="scientific">Pyrococcus kukulkanii</name>
    <dbReference type="NCBI Taxonomy" id="1609559"/>
    <lineage>
        <taxon>Archaea</taxon>
        <taxon>Methanobacteriati</taxon>
        <taxon>Methanobacteriota</taxon>
        <taxon>Thermococci</taxon>
        <taxon>Thermococcales</taxon>
        <taxon>Thermococcaceae</taxon>
        <taxon>Pyrococcus</taxon>
    </lineage>
</organism>
<reference evidence="5 6" key="2">
    <citation type="journal article" date="2016" name="Int. J. Syst. Evol. Microbiol.">
        <title>Pyrococcus kukulkanii sp. nov., a hyperthermophilic, piezophilic archaeon isolated from a deep-sea hydrothermal vent.</title>
        <authorList>
            <person name="Callac N."/>
            <person name="Oger P."/>
            <person name="Lesongeur F."/>
            <person name="Rattray J.E."/>
            <person name="Vannier P."/>
            <person name="Michoud G."/>
            <person name="Beauverger M."/>
            <person name="Gayet N."/>
            <person name="Rouxel O."/>
            <person name="Jebbar M."/>
            <person name="Godfroy A."/>
        </authorList>
    </citation>
    <scope>NUCLEOTIDE SEQUENCE [LARGE SCALE GENOMIC DNA]</scope>
    <source>
        <strain evidence="5 6">NCB100</strain>
    </source>
</reference>
<protein>
    <submittedName>
        <fullName evidence="5">ABC transporter</fullName>
    </submittedName>
</protein>
<evidence type="ECO:0000256" key="3">
    <source>
        <dbReference type="ARBA" id="ARBA00022840"/>
    </source>
</evidence>
<dbReference type="PROSITE" id="PS50893">
    <property type="entry name" value="ABC_TRANSPORTER_2"/>
    <property type="match status" value="1"/>
</dbReference>